<dbReference type="EMBL" id="CAJVPY010014643">
    <property type="protein sequence ID" value="CAG8747579.1"/>
    <property type="molecule type" value="Genomic_DNA"/>
</dbReference>
<feature type="non-terminal residue" evidence="1">
    <location>
        <position position="1"/>
    </location>
</feature>
<dbReference type="Proteomes" id="UP000789405">
    <property type="component" value="Unassembled WGS sequence"/>
</dbReference>
<dbReference type="AlphaFoldDB" id="A0A9N9NPV8"/>
<keyword evidence="2" id="KW-1185">Reference proteome</keyword>
<evidence type="ECO:0000313" key="2">
    <source>
        <dbReference type="Proteomes" id="UP000789405"/>
    </source>
</evidence>
<reference evidence="1" key="1">
    <citation type="submission" date="2021-06" db="EMBL/GenBank/DDBJ databases">
        <authorList>
            <person name="Kallberg Y."/>
            <person name="Tangrot J."/>
            <person name="Rosling A."/>
        </authorList>
    </citation>
    <scope>NUCLEOTIDE SEQUENCE</scope>
    <source>
        <strain evidence="1">MA453B</strain>
    </source>
</reference>
<protein>
    <submittedName>
        <fullName evidence="1">3745_t:CDS:1</fullName>
    </submittedName>
</protein>
<comment type="caution">
    <text evidence="1">The sequence shown here is derived from an EMBL/GenBank/DDBJ whole genome shotgun (WGS) entry which is preliminary data.</text>
</comment>
<sequence length="69" mass="8282">CMIEEIITVQEYDLFEKLETLSVRNSGNIYKASLRSYNMVMVLKDIKFNEQYTLNELVYEVSHFYYPTL</sequence>
<gene>
    <name evidence="1" type="ORF">DERYTH_LOCUS16573</name>
</gene>
<evidence type="ECO:0000313" key="1">
    <source>
        <dbReference type="EMBL" id="CAG8747579.1"/>
    </source>
</evidence>
<proteinExistence type="predicted"/>
<accession>A0A9N9NPV8</accession>
<organism evidence="1 2">
    <name type="scientific">Dentiscutata erythropus</name>
    <dbReference type="NCBI Taxonomy" id="1348616"/>
    <lineage>
        <taxon>Eukaryota</taxon>
        <taxon>Fungi</taxon>
        <taxon>Fungi incertae sedis</taxon>
        <taxon>Mucoromycota</taxon>
        <taxon>Glomeromycotina</taxon>
        <taxon>Glomeromycetes</taxon>
        <taxon>Diversisporales</taxon>
        <taxon>Gigasporaceae</taxon>
        <taxon>Dentiscutata</taxon>
    </lineage>
</organism>
<name>A0A9N9NPV8_9GLOM</name>
<dbReference type="OrthoDB" id="2423337at2759"/>